<protein>
    <submittedName>
        <fullName evidence="2">Uncharacterized protein</fullName>
    </submittedName>
</protein>
<feature type="region of interest" description="Disordered" evidence="1">
    <location>
        <begin position="1"/>
        <end position="28"/>
    </location>
</feature>
<sequence length="69" mass="7417">MTSYMTMDETSDGSTEPTHARDLTAAGHSTTVWTPAGVARLRDIGVAPATATVAETTIEQRLFHIARKD</sequence>
<proteinExistence type="predicted"/>
<comment type="caution">
    <text evidence="2">The sequence shown here is derived from an EMBL/GenBank/DDBJ whole genome shotgun (WGS) entry which is preliminary data.</text>
</comment>
<gene>
    <name evidence="2" type="ORF">PM001_LOCUS10287</name>
</gene>
<dbReference type="EMBL" id="CAKLBY020000086">
    <property type="protein sequence ID" value="CAK7925137.1"/>
    <property type="molecule type" value="Genomic_DNA"/>
</dbReference>
<dbReference type="Proteomes" id="UP001162060">
    <property type="component" value="Unassembled WGS sequence"/>
</dbReference>
<reference evidence="2" key="1">
    <citation type="submission" date="2024-01" db="EMBL/GenBank/DDBJ databases">
        <authorList>
            <person name="Webb A."/>
        </authorList>
    </citation>
    <scope>NUCLEOTIDE SEQUENCE</scope>
    <source>
        <strain evidence="2">Pm1</strain>
    </source>
</reference>
<accession>A0AAV1TUK2</accession>
<evidence type="ECO:0000313" key="2">
    <source>
        <dbReference type="EMBL" id="CAK7925137.1"/>
    </source>
</evidence>
<name>A0AAV1TUK2_9STRA</name>
<dbReference type="AlphaFoldDB" id="A0AAV1TUK2"/>
<evidence type="ECO:0000313" key="3">
    <source>
        <dbReference type="Proteomes" id="UP001162060"/>
    </source>
</evidence>
<evidence type="ECO:0000256" key="1">
    <source>
        <dbReference type="SAM" id="MobiDB-lite"/>
    </source>
</evidence>
<organism evidence="2 3">
    <name type="scientific">Peronospora matthiolae</name>
    <dbReference type="NCBI Taxonomy" id="2874970"/>
    <lineage>
        <taxon>Eukaryota</taxon>
        <taxon>Sar</taxon>
        <taxon>Stramenopiles</taxon>
        <taxon>Oomycota</taxon>
        <taxon>Peronosporomycetes</taxon>
        <taxon>Peronosporales</taxon>
        <taxon>Peronosporaceae</taxon>
        <taxon>Peronospora</taxon>
    </lineage>
</organism>